<organism evidence="2 3">
    <name type="scientific">Mahella australiensis (strain DSM 15567 / CIP 107919 / 50-1 BON)</name>
    <dbReference type="NCBI Taxonomy" id="697281"/>
    <lineage>
        <taxon>Bacteria</taxon>
        <taxon>Bacillati</taxon>
        <taxon>Bacillota</taxon>
        <taxon>Clostridia</taxon>
        <taxon>Thermoanaerobacterales</taxon>
        <taxon>Thermoanaerobacterales Family IV. Incertae Sedis</taxon>
        <taxon>Mahella</taxon>
    </lineage>
</organism>
<accession>F3ZWQ0</accession>
<dbReference type="MEROPS" id="P01.101"/>
<evidence type="ECO:0000313" key="3">
    <source>
        <dbReference type="Proteomes" id="UP000008457"/>
    </source>
</evidence>
<dbReference type="GO" id="GO:0004177">
    <property type="term" value="F:aminopeptidase activity"/>
    <property type="evidence" value="ECO:0007669"/>
    <property type="project" value="TreeGrafter"/>
</dbReference>
<dbReference type="KEGG" id="mas:Mahau_1299"/>
<name>F3ZWQ0_MAHA5</name>
<dbReference type="InterPro" id="IPR005321">
    <property type="entry name" value="Peptidase_S58_DmpA"/>
</dbReference>
<dbReference type="STRING" id="697281.Mahau_1299"/>
<sequence>MYNNITDVEGIKVGHASDFTGLTGCTVVFCSDGAVAGADVRGSAPGTRETDLLRPVNLVREAHAILLTGGSAFGLDAASGVMQYLSEHGVGFNSGARPVPIVPAAVLFDLDVGDPTAYPDKAMGYKACLSATTGYVEQGCVGAGTGATVGKMLGLKHAMKGGVGSASLSIGDLVVGAIVAVNALGDVVDYRSGDIIAGCRDDDGRFVDTVHHMLNGDLQHRGFGNTTIGVVATNAMLDKEGINKVAQMAHDGYALAIRPVHTMYDGDTVFALATQKVAADVTQVGVAAVEVMAQAILNAARAANQE</sequence>
<dbReference type="EMBL" id="CP002360">
    <property type="protein sequence ID" value="AEE96493.1"/>
    <property type="molecule type" value="Genomic_DNA"/>
</dbReference>
<reference evidence="2 3" key="2">
    <citation type="journal article" date="2011" name="Stand. Genomic Sci.">
        <title>Complete genome sequence of Mahella australiensis type strain (50-1 BON).</title>
        <authorList>
            <person name="Sikorski J."/>
            <person name="Teshima H."/>
            <person name="Nolan M."/>
            <person name="Lucas S."/>
            <person name="Hammon N."/>
            <person name="Deshpande S."/>
            <person name="Cheng J.F."/>
            <person name="Pitluck S."/>
            <person name="Liolios K."/>
            <person name="Pagani I."/>
            <person name="Ivanova N."/>
            <person name="Huntemann M."/>
            <person name="Mavromatis K."/>
            <person name="Ovchinikova G."/>
            <person name="Pati A."/>
            <person name="Tapia R."/>
            <person name="Han C."/>
            <person name="Goodwin L."/>
            <person name="Chen A."/>
            <person name="Palaniappan K."/>
            <person name="Land M."/>
            <person name="Hauser L."/>
            <person name="Ngatchou-Djao O.D."/>
            <person name="Rohde M."/>
            <person name="Pukall R."/>
            <person name="Spring S."/>
            <person name="Abt B."/>
            <person name="Goker M."/>
            <person name="Detter J.C."/>
            <person name="Woyke T."/>
            <person name="Bristow J."/>
            <person name="Markowitz V."/>
            <person name="Hugenholtz P."/>
            <person name="Eisen J.A."/>
            <person name="Kyrpides N.C."/>
            <person name="Klenk H.P."/>
            <person name="Lapidus A."/>
        </authorList>
    </citation>
    <scope>NUCLEOTIDE SEQUENCE [LARGE SCALE GENOMIC DNA]</scope>
    <source>
        <strain evidence="3">DSM 15567 / CIP 107919 / 50-1 BON</strain>
    </source>
</reference>
<comment type="similarity">
    <text evidence="1">Belongs to the peptidase S58 family.</text>
</comment>
<dbReference type="Pfam" id="PF03576">
    <property type="entry name" value="Peptidase_S58"/>
    <property type="match status" value="1"/>
</dbReference>
<dbReference type="CDD" id="cd02252">
    <property type="entry name" value="nylC_like"/>
    <property type="match status" value="1"/>
</dbReference>
<gene>
    <name evidence="2" type="ordered locus">Mahau_1299</name>
</gene>
<dbReference type="Proteomes" id="UP000008457">
    <property type="component" value="Chromosome"/>
</dbReference>
<dbReference type="eggNOG" id="COG3191">
    <property type="taxonomic scope" value="Bacteria"/>
</dbReference>
<dbReference type="AlphaFoldDB" id="F3ZWQ0"/>
<dbReference type="PANTHER" id="PTHR36512">
    <property type="entry name" value="D-AMINOPEPTIDASE"/>
    <property type="match status" value="1"/>
</dbReference>
<dbReference type="SUPFAM" id="SSF56266">
    <property type="entry name" value="DmpA/ArgJ-like"/>
    <property type="match status" value="1"/>
</dbReference>
<dbReference type="HOGENOM" id="CLU_044458_1_0_9"/>
<dbReference type="OrthoDB" id="9770388at2"/>
<dbReference type="RefSeq" id="WP_013780923.1">
    <property type="nucleotide sequence ID" value="NC_015520.1"/>
</dbReference>
<protein>
    <submittedName>
        <fullName evidence="2">Peptidase S58 DmpA</fullName>
    </submittedName>
</protein>
<keyword evidence="3" id="KW-1185">Reference proteome</keyword>
<dbReference type="Gene3D" id="3.60.70.12">
    <property type="entry name" value="L-amino peptidase D-ALA esterase/amidase"/>
    <property type="match status" value="1"/>
</dbReference>
<proteinExistence type="inferred from homology"/>
<evidence type="ECO:0000256" key="1">
    <source>
        <dbReference type="ARBA" id="ARBA00007068"/>
    </source>
</evidence>
<evidence type="ECO:0000313" key="2">
    <source>
        <dbReference type="EMBL" id="AEE96493.1"/>
    </source>
</evidence>
<dbReference type="InterPro" id="IPR016117">
    <property type="entry name" value="ArgJ-like_dom_sf"/>
</dbReference>
<reference evidence="3" key="1">
    <citation type="submission" date="2010-11" db="EMBL/GenBank/DDBJ databases">
        <title>The complete genome of Mahella australiensis DSM 15567.</title>
        <authorList>
            <consortium name="US DOE Joint Genome Institute (JGI-PGF)"/>
            <person name="Lucas S."/>
            <person name="Copeland A."/>
            <person name="Lapidus A."/>
            <person name="Bruce D."/>
            <person name="Goodwin L."/>
            <person name="Pitluck S."/>
            <person name="Kyrpides N."/>
            <person name="Mavromatis K."/>
            <person name="Pagani I."/>
            <person name="Ivanova N."/>
            <person name="Teshima H."/>
            <person name="Brettin T."/>
            <person name="Detter J.C."/>
            <person name="Han C."/>
            <person name="Tapia R."/>
            <person name="Land M."/>
            <person name="Hauser L."/>
            <person name="Markowitz V."/>
            <person name="Cheng J.-F."/>
            <person name="Hugenholtz P."/>
            <person name="Woyke T."/>
            <person name="Wu D."/>
            <person name="Spring S."/>
            <person name="Pukall R."/>
            <person name="Steenblock K."/>
            <person name="Schneider S."/>
            <person name="Klenk H.-P."/>
            <person name="Eisen J.A."/>
        </authorList>
    </citation>
    <scope>NUCLEOTIDE SEQUENCE [LARGE SCALE GENOMIC DNA]</scope>
    <source>
        <strain evidence="3">DSM 15567 / CIP 107919 / 50-1 BON</strain>
    </source>
</reference>
<dbReference type="PANTHER" id="PTHR36512:SF3">
    <property type="entry name" value="BLR5678 PROTEIN"/>
    <property type="match status" value="1"/>
</dbReference>